<dbReference type="Proteomes" id="UP000297900">
    <property type="component" value="Unassembled WGS sequence"/>
</dbReference>
<feature type="transmembrane region" description="Helical" evidence="8">
    <location>
        <begin position="268"/>
        <end position="292"/>
    </location>
</feature>
<accession>A0A4Y8LW41</accession>
<protein>
    <submittedName>
        <fullName evidence="9">Spore gernimation protein</fullName>
    </submittedName>
</protein>
<feature type="transmembrane region" description="Helical" evidence="8">
    <location>
        <begin position="142"/>
        <end position="164"/>
    </location>
</feature>
<evidence type="ECO:0000256" key="3">
    <source>
        <dbReference type="ARBA" id="ARBA00022448"/>
    </source>
</evidence>
<dbReference type="Pfam" id="PF03845">
    <property type="entry name" value="Spore_permease"/>
    <property type="match status" value="1"/>
</dbReference>
<dbReference type="InterPro" id="IPR004761">
    <property type="entry name" value="Spore_GerAB"/>
</dbReference>
<keyword evidence="7 8" id="KW-0472">Membrane</keyword>
<evidence type="ECO:0000256" key="7">
    <source>
        <dbReference type="ARBA" id="ARBA00023136"/>
    </source>
</evidence>
<dbReference type="PANTHER" id="PTHR34975:SF2">
    <property type="entry name" value="SPORE GERMINATION PROTEIN A2"/>
    <property type="match status" value="1"/>
</dbReference>
<keyword evidence="5 8" id="KW-0812">Transmembrane</keyword>
<evidence type="ECO:0000313" key="10">
    <source>
        <dbReference type="Proteomes" id="UP000297900"/>
    </source>
</evidence>
<evidence type="ECO:0000256" key="6">
    <source>
        <dbReference type="ARBA" id="ARBA00022989"/>
    </source>
</evidence>
<feature type="transmembrane region" description="Helical" evidence="8">
    <location>
        <begin position="184"/>
        <end position="203"/>
    </location>
</feature>
<feature type="transmembrane region" description="Helical" evidence="8">
    <location>
        <begin position="9"/>
        <end position="28"/>
    </location>
</feature>
<feature type="transmembrane region" description="Helical" evidence="8">
    <location>
        <begin position="335"/>
        <end position="354"/>
    </location>
</feature>
<comment type="subcellular location">
    <subcellularLocation>
        <location evidence="1">Membrane</location>
        <topology evidence="1">Multi-pass membrane protein</topology>
    </subcellularLocation>
</comment>
<feature type="transmembrane region" description="Helical" evidence="8">
    <location>
        <begin position="215"/>
        <end position="248"/>
    </location>
</feature>
<feature type="transmembrane region" description="Helical" evidence="8">
    <location>
        <begin position="103"/>
        <end position="130"/>
    </location>
</feature>
<organism evidence="9 10">
    <name type="scientific">Cohnella luojiensis</name>
    <dbReference type="NCBI Taxonomy" id="652876"/>
    <lineage>
        <taxon>Bacteria</taxon>
        <taxon>Bacillati</taxon>
        <taxon>Bacillota</taxon>
        <taxon>Bacilli</taxon>
        <taxon>Bacillales</taxon>
        <taxon>Paenibacillaceae</taxon>
        <taxon>Cohnella</taxon>
    </lineage>
</organism>
<dbReference type="OrthoDB" id="2840438at2"/>
<comment type="similarity">
    <text evidence="2">Belongs to the amino acid-polyamine-organocation (APC) superfamily. Spore germination protein (SGP) (TC 2.A.3.9) family.</text>
</comment>
<keyword evidence="4" id="KW-0309">Germination</keyword>
<dbReference type="EMBL" id="SOMN01000019">
    <property type="protein sequence ID" value="TFE25402.1"/>
    <property type="molecule type" value="Genomic_DNA"/>
</dbReference>
<keyword evidence="10" id="KW-1185">Reference proteome</keyword>
<dbReference type="NCBIfam" id="TIGR00912">
    <property type="entry name" value="2A0309"/>
    <property type="match status" value="1"/>
</dbReference>
<feature type="transmembrane region" description="Helical" evidence="8">
    <location>
        <begin position="34"/>
        <end position="56"/>
    </location>
</feature>
<evidence type="ECO:0000256" key="2">
    <source>
        <dbReference type="ARBA" id="ARBA00007998"/>
    </source>
</evidence>
<feature type="transmembrane region" description="Helical" evidence="8">
    <location>
        <begin position="304"/>
        <end position="323"/>
    </location>
</feature>
<sequence>MERISQSQLASLIILFQIGSSPLFLLASEAGTDAWLSVFIGMLCGMAVLIAVTLPIYRKTPDKNLAEIFTGTFGKVAGSLFGVTYVVYFGYKAVRNVREFSDLMILYLLPTTPLWFIMFVFLAVAGYAICQGIEVFARIAEILLPIIIIVYIVLFFMIYCTGIFDYQRLLPILDDGLKKVADAAIPELISFPFGEMVLFLMFWKHASPSARTTRTTLFSFLFAGTFITLTNIVIIGSLGTLSGISVVPLMQVVNLVQFANFVERLDPVVALLLFAGVFMKMTAYFFGTTLVFTQVFRMNRRKAVIPVGLLIFMGSLMFRSYMQHIWFGFEKNLKFHFPIFQIGIPVFLLLAVILKSRLQGSKSPPS</sequence>
<feature type="transmembrane region" description="Helical" evidence="8">
    <location>
        <begin position="68"/>
        <end position="91"/>
    </location>
</feature>
<proteinExistence type="inferred from homology"/>
<evidence type="ECO:0000313" key="9">
    <source>
        <dbReference type="EMBL" id="TFE25402.1"/>
    </source>
</evidence>
<dbReference type="PANTHER" id="PTHR34975">
    <property type="entry name" value="SPORE GERMINATION PROTEIN A2"/>
    <property type="match status" value="1"/>
</dbReference>
<comment type="caution">
    <text evidence="9">The sequence shown here is derived from an EMBL/GenBank/DDBJ whole genome shotgun (WGS) entry which is preliminary data.</text>
</comment>
<evidence type="ECO:0000256" key="4">
    <source>
        <dbReference type="ARBA" id="ARBA00022544"/>
    </source>
</evidence>
<gene>
    <name evidence="9" type="ORF">E2980_13890</name>
</gene>
<reference evidence="9 10" key="1">
    <citation type="submission" date="2019-03" db="EMBL/GenBank/DDBJ databases">
        <title>Cohnella endophytica sp. nov., a novel endophytic bacterium isolated from bark of Sonneratia apetala.</title>
        <authorList>
            <person name="Tuo L."/>
        </authorList>
    </citation>
    <scope>NUCLEOTIDE SEQUENCE [LARGE SCALE GENOMIC DNA]</scope>
    <source>
        <strain evidence="9 10">CCTCC AB 208254</strain>
    </source>
</reference>
<evidence type="ECO:0000256" key="1">
    <source>
        <dbReference type="ARBA" id="ARBA00004141"/>
    </source>
</evidence>
<dbReference type="GO" id="GO:0016020">
    <property type="term" value="C:membrane"/>
    <property type="evidence" value="ECO:0007669"/>
    <property type="project" value="UniProtKB-SubCell"/>
</dbReference>
<dbReference type="RefSeq" id="WP_135152793.1">
    <property type="nucleotide sequence ID" value="NZ_SOMN01000019.1"/>
</dbReference>
<name>A0A4Y8LW41_9BACL</name>
<evidence type="ECO:0000256" key="5">
    <source>
        <dbReference type="ARBA" id="ARBA00022692"/>
    </source>
</evidence>
<keyword evidence="3" id="KW-0813">Transport</keyword>
<evidence type="ECO:0000256" key="8">
    <source>
        <dbReference type="SAM" id="Phobius"/>
    </source>
</evidence>
<keyword evidence="6 8" id="KW-1133">Transmembrane helix</keyword>
<dbReference type="GO" id="GO:0009847">
    <property type="term" value="P:spore germination"/>
    <property type="evidence" value="ECO:0007669"/>
    <property type="project" value="InterPro"/>
</dbReference>
<dbReference type="AlphaFoldDB" id="A0A4Y8LW41"/>